<feature type="compositionally biased region" description="Polar residues" evidence="1">
    <location>
        <begin position="408"/>
        <end position="419"/>
    </location>
</feature>
<sequence>MRALTIGLAAVLLTGVAVAPPAAAKGPKAVEDVVRFVDPLIGSANGGNTYPGAVRPFGMISWSPTSTRGDQTNTGAANGYAYDATRVRGFGLTHVNGAGCHPGAAGDVPIMPFVGDVTSSPTADVRDEVYASDFRHEDESATPGRYRVALASGASADLAVTTRAGIGDFAFPKGAKGSLLFRVSNSLNGSEDAEVTIDPAARTVSGSVLTGAFCGRRANGGANNKKTYYRLYFTASFDRAFAANGTWVDGALNAGATSAHGGEGYETGAARAGRGSGGYVTFDTASDDDVRVRVGISYTSADAAKRNLAKEIGAGDDVDSVAADAGGSGRGSCATSRSPAVPTTSSRPSTPPCTTPSCSPTCPATSTAPTSAATGWCTASNAGSGRSTATSPAGTSTARTPSCWRCSNPASRATTPSPC</sequence>
<feature type="compositionally biased region" description="Low complexity" evidence="1">
    <location>
        <begin position="334"/>
        <end position="348"/>
    </location>
</feature>
<reference evidence="4 5" key="1">
    <citation type="submission" date="2018-03" db="EMBL/GenBank/DDBJ databases">
        <title>Genomic Encyclopedia of Archaeal and Bacterial Type Strains, Phase II (KMG-II): from individual species to whole genera.</title>
        <authorList>
            <person name="Goeker M."/>
        </authorList>
    </citation>
    <scope>NUCLEOTIDE SEQUENCE [LARGE SCALE GENOMIC DNA]</scope>
    <source>
        <strain evidence="4 5">DSM 44720</strain>
    </source>
</reference>
<proteinExistence type="predicted"/>
<dbReference type="InterPro" id="IPR050883">
    <property type="entry name" value="PNGase"/>
</dbReference>
<dbReference type="PANTHER" id="PTHR12143:SF39">
    <property type="entry name" value="SECRETED PROTEIN"/>
    <property type="match status" value="1"/>
</dbReference>
<comment type="caution">
    <text evidence="4">The sequence shown here is derived from an EMBL/GenBank/DDBJ whole genome shotgun (WGS) entry which is preliminary data.</text>
</comment>
<evidence type="ECO:0000256" key="2">
    <source>
        <dbReference type="SAM" id="SignalP"/>
    </source>
</evidence>
<dbReference type="InterPro" id="IPR014718">
    <property type="entry name" value="GH-type_carb-bd"/>
</dbReference>
<keyword evidence="4" id="KW-0378">Hydrolase</keyword>
<feature type="chain" id="PRO_5039222938" evidence="2">
    <location>
        <begin position="20"/>
        <end position="419"/>
    </location>
</feature>
<feature type="compositionally biased region" description="Low complexity" evidence="1">
    <location>
        <begin position="355"/>
        <end position="374"/>
    </location>
</feature>
<keyword evidence="2" id="KW-0732">Signal</keyword>
<dbReference type="PANTHER" id="PTHR12143">
    <property type="entry name" value="PEPTIDE N-GLYCANASE PNGASE -RELATED"/>
    <property type="match status" value="1"/>
</dbReference>
<dbReference type="EMBL" id="PVTF01000022">
    <property type="protein sequence ID" value="PRY31686.1"/>
    <property type="molecule type" value="Genomic_DNA"/>
</dbReference>
<dbReference type="GO" id="GO:0030246">
    <property type="term" value="F:carbohydrate binding"/>
    <property type="evidence" value="ECO:0007669"/>
    <property type="project" value="InterPro"/>
</dbReference>
<organism evidence="4 5">
    <name type="scientific">Umezawaea tangerina</name>
    <dbReference type="NCBI Taxonomy" id="84725"/>
    <lineage>
        <taxon>Bacteria</taxon>
        <taxon>Bacillati</taxon>
        <taxon>Actinomycetota</taxon>
        <taxon>Actinomycetes</taxon>
        <taxon>Pseudonocardiales</taxon>
        <taxon>Pseudonocardiaceae</taxon>
        <taxon>Umezawaea</taxon>
    </lineage>
</organism>
<dbReference type="InterPro" id="IPR041371">
    <property type="entry name" value="GH92_N"/>
</dbReference>
<evidence type="ECO:0000256" key="1">
    <source>
        <dbReference type="SAM" id="MobiDB-lite"/>
    </source>
</evidence>
<dbReference type="GO" id="GO:0005829">
    <property type="term" value="C:cytosol"/>
    <property type="evidence" value="ECO:0007669"/>
    <property type="project" value="TreeGrafter"/>
</dbReference>
<dbReference type="Proteomes" id="UP000239494">
    <property type="component" value="Unassembled WGS sequence"/>
</dbReference>
<name>A0A2T0SE42_9PSEU</name>
<dbReference type="Gene3D" id="2.70.98.10">
    <property type="match status" value="1"/>
</dbReference>
<feature type="compositionally biased region" description="Low complexity" evidence="1">
    <location>
        <begin position="382"/>
        <end position="402"/>
    </location>
</feature>
<feature type="region of interest" description="Disordered" evidence="1">
    <location>
        <begin position="323"/>
        <end position="419"/>
    </location>
</feature>
<feature type="signal peptide" evidence="2">
    <location>
        <begin position="1"/>
        <end position="19"/>
    </location>
</feature>
<evidence type="ECO:0000313" key="5">
    <source>
        <dbReference type="Proteomes" id="UP000239494"/>
    </source>
</evidence>
<accession>A0A2T0SE42</accession>
<dbReference type="AlphaFoldDB" id="A0A2T0SE42"/>
<evidence type="ECO:0000313" key="4">
    <source>
        <dbReference type="EMBL" id="PRY31686.1"/>
    </source>
</evidence>
<dbReference type="Pfam" id="PF17678">
    <property type="entry name" value="Glyco_hydro_92N"/>
    <property type="match status" value="1"/>
</dbReference>
<protein>
    <submittedName>
        <fullName evidence="4">Glycosyl hydrolase family 92</fullName>
    </submittedName>
</protein>
<dbReference type="GO" id="GO:0006516">
    <property type="term" value="P:glycoprotein catabolic process"/>
    <property type="evidence" value="ECO:0007669"/>
    <property type="project" value="TreeGrafter"/>
</dbReference>
<keyword evidence="5" id="KW-1185">Reference proteome</keyword>
<gene>
    <name evidence="4" type="ORF">CLV43_12292</name>
</gene>
<evidence type="ECO:0000259" key="3">
    <source>
        <dbReference type="Pfam" id="PF17678"/>
    </source>
</evidence>
<dbReference type="GO" id="GO:0000224">
    <property type="term" value="F:peptide-N4-(N-acetyl-beta-glucosaminyl)asparagine amidase activity"/>
    <property type="evidence" value="ECO:0007669"/>
    <property type="project" value="TreeGrafter"/>
</dbReference>
<feature type="domain" description="Glycosyl hydrolase family 92 N-terminal" evidence="3">
    <location>
        <begin position="36"/>
        <end position="297"/>
    </location>
</feature>